<dbReference type="EMBL" id="CAJVPZ010002203">
    <property type="protein sequence ID" value="CAG8508140.1"/>
    <property type="molecule type" value="Genomic_DNA"/>
</dbReference>
<dbReference type="OrthoDB" id="2430843at2759"/>
<accession>A0A9N9F3X0</accession>
<dbReference type="Proteomes" id="UP000789396">
    <property type="component" value="Unassembled WGS sequence"/>
</dbReference>
<evidence type="ECO:0000313" key="2">
    <source>
        <dbReference type="Proteomes" id="UP000789396"/>
    </source>
</evidence>
<organism evidence="1 2">
    <name type="scientific">Racocetra fulgida</name>
    <dbReference type="NCBI Taxonomy" id="60492"/>
    <lineage>
        <taxon>Eukaryota</taxon>
        <taxon>Fungi</taxon>
        <taxon>Fungi incertae sedis</taxon>
        <taxon>Mucoromycota</taxon>
        <taxon>Glomeromycotina</taxon>
        <taxon>Glomeromycetes</taxon>
        <taxon>Diversisporales</taxon>
        <taxon>Gigasporaceae</taxon>
        <taxon>Racocetra</taxon>
    </lineage>
</organism>
<evidence type="ECO:0000313" key="1">
    <source>
        <dbReference type="EMBL" id="CAG8508140.1"/>
    </source>
</evidence>
<name>A0A9N9F3X0_9GLOM</name>
<comment type="caution">
    <text evidence="1">The sequence shown here is derived from an EMBL/GenBank/DDBJ whole genome shotgun (WGS) entry which is preliminary data.</text>
</comment>
<dbReference type="AlphaFoldDB" id="A0A9N9F3X0"/>
<reference evidence="1" key="1">
    <citation type="submission" date="2021-06" db="EMBL/GenBank/DDBJ databases">
        <authorList>
            <person name="Kallberg Y."/>
            <person name="Tangrot J."/>
            <person name="Rosling A."/>
        </authorList>
    </citation>
    <scope>NUCLEOTIDE SEQUENCE</scope>
    <source>
        <strain evidence="1">IN212</strain>
    </source>
</reference>
<proteinExistence type="predicted"/>
<sequence>MNVLTSTSKAHILPRKFLNNEFDVDRGKLANSVSSQSSDKISKAISKKRKFGELWGLGRKIMKRTSKRVINEVGNFDELTHSFTNNNCITNIRNPIERRLKGHPKSKRIANSFEKSNTKMSYKCKLCKKKGHNSKTCKEIDKSDINVDKTNDEI</sequence>
<protein>
    <submittedName>
        <fullName evidence="1">7295_t:CDS:1</fullName>
    </submittedName>
</protein>
<keyword evidence="2" id="KW-1185">Reference proteome</keyword>
<gene>
    <name evidence="1" type="ORF">RFULGI_LOCUS2765</name>
</gene>